<comment type="caution">
    <text evidence="6">The sequence shown here is derived from an EMBL/GenBank/DDBJ whole genome shotgun (WGS) entry which is preliminary data.</text>
</comment>
<accession>A0A1G2CC46</accession>
<dbReference type="Proteomes" id="UP000176287">
    <property type="component" value="Unassembled WGS sequence"/>
</dbReference>
<dbReference type="InterPro" id="IPR000100">
    <property type="entry name" value="RNase_P"/>
</dbReference>
<keyword evidence="1" id="KW-0819">tRNA processing</keyword>
<dbReference type="Pfam" id="PF00825">
    <property type="entry name" value="Ribonuclease_P"/>
    <property type="match status" value="1"/>
</dbReference>
<reference evidence="6 7" key="1">
    <citation type="journal article" date="2016" name="Nat. Commun.">
        <title>Thousands of microbial genomes shed light on interconnected biogeochemical processes in an aquifer system.</title>
        <authorList>
            <person name="Anantharaman K."/>
            <person name="Brown C.T."/>
            <person name="Hug L.A."/>
            <person name="Sharon I."/>
            <person name="Castelle C.J."/>
            <person name="Probst A.J."/>
            <person name="Thomas B.C."/>
            <person name="Singh A."/>
            <person name="Wilkins M.J."/>
            <person name="Karaoz U."/>
            <person name="Brodie E.L."/>
            <person name="Williams K.H."/>
            <person name="Hubbard S.S."/>
            <person name="Banfield J.F."/>
        </authorList>
    </citation>
    <scope>NUCLEOTIDE SEQUENCE [LARGE SCALE GENOMIC DNA]</scope>
</reference>
<dbReference type="GO" id="GO:0000049">
    <property type="term" value="F:tRNA binding"/>
    <property type="evidence" value="ECO:0007669"/>
    <property type="project" value="InterPro"/>
</dbReference>
<evidence type="ECO:0000256" key="2">
    <source>
        <dbReference type="ARBA" id="ARBA00022722"/>
    </source>
</evidence>
<protein>
    <submittedName>
        <fullName evidence="6">Uncharacterized protein</fullName>
    </submittedName>
</protein>
<gene>
    <name evidence="6" type="ORF">A3B13_00695</name>
</gene>
<keyword evidence="3" id="KW-0255">Endonuclease</keyword>
<dbReference type="STRING" id="1798649.A3B13_00695"/>
<keyword evidence="4" id="KW-0378">Hydrolase</keyword>
<evidence type="ECO:0000313" key="6">
    <source>
        <dbReference type="EMBL" id="OGY98945.1"/>
    </source>
</evidence>
<dbReference type="InterPro" id="IPR014721">
    <property type="entry name" value="Ribsml_uS5_D2-typ_fold_subgr"/>
</dbReference>
<dbReference type="Gene3D" id="3.30.230.10">
    <property type="match status" value="1"/>
</dbReference>
<dbReference type="InterPro" id="IPR020568">
    <property type="entry name" value="Ribosomal_Su5_D2-typ_SF"/>
</dbReference>
<dbReference type="GO" id="GO:0008033">
    <property type="term" value="P:tRNA processing"/>
    <property type="evidence" value="ECO:0007669"/>
    <property type="project" value="UniProtKB-KW"/>
</dbReference>
<evidence type="ECO:0000256" key="1">
    <source>
        <dbReference type="ARBA" id="ARBA00022694"/>
    </source>
</evidence>
<dbReference type="GO" id="GO:0004526">
    <property type="term" value="F:ribonuclease P activity"/>
    <property type="evidence" value="ECO:0007669"/>
    <property type="project" value="InterPro"/>
</dbReference>
<dbReference type="EMBL" id="MHKZ01000048">
    <property type="protein sequence ID" value="OGY98945.1"/>
    <property type="molecule type" value="Genomic_DNA"/>
</dbReference>
<evidence type="ECO:0000313" key="7">
    <source>
        <dbReference type="Proteomes" id="UP000176287"/>
    </source>
</evidence>
<evidence type="ECO:0000256" key="3">
    <source>
        <dbReference type="ARBA" id="ARBA00022759"/>
    </source>
</evidence>
<name>A0A1G2CC46_9BACT</name>
<evidence type="ECO:0000256" key="4">
    <source>
        <dbReference type="ARBA" id="ARBA00022801"/>
    </source>
</evidence>
<keyword evidence="5" id="KW-0694">RNA-binding</keyword>
<dbReference type="AlphaFoldDB" id="A0A1G2CC46"/>
<sequence>MIAKKFRAPKESFSKKPQITVSSPHFQIKAFSNDRGYNRFGAVVSLKVDKRSVRRHFWKRLVLDTLHAQPNLRKDFIVVVKPGLGKISREEAEKELKETFLKANQ</sequence>
<organism evidence="6 7">
    <name type="scientific">Candidatus Liptonbacteria bacterium RIFCSPLOWO2_01_FULL_45_15</name>
    <dbReference type="NCBI Taxonomy" id="1798649"/>
    <lineage>
        <taxon>Bacteria</taxon>
        <taxon>Candidatus Liptoniibacteriota</taxon>
    </lineage>
</organism>
<evidence type="ECO:0000256" key="5">
    <source>
        <dbReference type="ARBA" id="ARBA00022884"/>
    </source>
</evidence>
<dbReference type="SUPFAM" id="SSF54211">
    <property type="entry name" value="Ribosomal protein S5 domain 2-like"/>
    <property type="match status" value="1"/>
</dbReference>
<keyword evidence="2" id="KW-0540">Nuclease</keyword>
<proteinExistence type="predicted"/>